<evidence type="ECO:0000313" key="3">
    <source>
        <dbReference type="Proteomes" id="UP000502421"/>
    </source>
</evidence>
<keyword evidence="1" id="KW-1133">Transmembrane helix</keyword>
<feature type="transmembrane region" description="Helical" evidence="1">
    <location>
        <begin position="17"/>
        <end position="40"/>
    </location>
</feature>
<organism evidence="2 3">
    <name type="scientific">Chitinophaga oryzae</name>
    <dbReference type="NCBI Taxonomy" id="2725414"/>
    <lineage>
        <taxon>Bacteria</taxon>
        <taxon>Pseudomonadati</taxon>
        <taxon>Bacteroidota</taxon>
        <taxon>Chitinophagia</taxon>
        <taxon>Chitinophagales</taxon>
        <taxon>Chitinophagaceae</taxon>
        <taxon>Chitinophaga</taxon>
    </lineage>
</organism>
<dbReference type="Proteomes" id="UP000502421">
    <property type="component" value="Chromosome"/>
</dbReference>
<reference evidence="3" key="1">
    <citation type="submission" date="2020-04" db="EMBL/GenBank/DDBJ databases">
        <authorList>
            <person name="Kittiwongwattana C."/>
        </authorList>
    </citation>
    <scope>NUCLEOTIDE SEQUENCE [LARGE SCALE GENOMIC DNA]</scope>
    <source>
        <strain evidence="3">1310</strain>
    </source>
</reference>
<dbReference type="RefSeq" id="WP_168807800.1">
    <property type="nucleotide sequence ID" value="NZ_CP051205.1"/>
</dbReference>
<accession>A0AAE7DAA0</accession>
<protein>
    <submittedName>
        <fullName evidence="2">Uncharacterized protein</fullName>
    </submittedName>
</protein>
<gene>
    <name evidence="2" type="ORF">HF329_23470</name>
</gene>
<sequence length="62" mass="6887">MDYKTAADALKKIPLDILIGFLCGLTLCLIVALGFSIWIITEQDSFIHNLLLDLPQKIVSAR</sequence>
<name>A0AAE7DAA0_9BACT</name>
<dbReference type="KEGG" id="coy:HF329_23470"/>
<evidence type="ECO:0000313" key="2">
    <source>
        <dbReference type="EMBL" id="QJB34084.1"/>
    </source>
</evidence>
<dbReference type="EMBL" id="CP051205">
    <property type="protein sequence ID" value="QJB34084.1"/>
    <property type="molecule type" value="Genomic_DNA"/>
</dbReference>
<keyword evidence="1" id="KW-0472">Membrane</keyword>
<keyword evidence="1" id="KW-0812">Transmembrane</keyword>
<evidence type="ECO:0000256" key="1">
    <source>
        <dbReference type="SAM" id="Phobius"/>
    </source>
</evidence>
<proteinExistence type="predicted"/>
<dbReference type="AlphaFoldDB" id="A0AAE7DAA0"/>